<accession>A0AAX0K988</accession>
<comment type="caution">
    <text evidence="1">The sequence shown here is derived from an EMBL/GenBank/DDBJ whole genome shotgun (WGS) entry which is preliminary data.</text>
</comment>
<reference evidence="1 2" key="1">
    <citation type="submission" date="2016-10" db="EMBL/GenBank/DDBJ databases">
        <title>Whole genome sequences of antibiotic resistant commensal Escherichia coli from healthy Australian adults.</title>
        <authorList>
            <person name="Moran R.A."/>
            <person name="Anantham S."/>
            <person name="Nigro S.J."/>
            <person name="Holt K.E."/>
            <person name="Hall R.M."/>
        </authorList>
    </citation>
    <scope>NUCLEOTIDE SEQUENCE [LARGE SCALE GENOMIC DNA]</scope>
    <source>
        <strain evidence="1 2">2.3-R4</strain>
    </source>
</reference>
<organism evidence="1 2">
    <name type="scientific">Escherichia coli</name>
    <dbReference type="NCBI Taxonomy" id="562"/>
    <lineage>
        <taxon>Bacteria</taxon>
        <taxon>Pseudomonadati</taxon>
        <taxon>Pseudomonadota</taxon>
        <taxon>Gammaproteobacteria</taxon>
        <taxon>Enterobacterales</taxon>
        <taxon>Enterobacteriaceae</taxon>
        <taxon>Escherichia</taxon>
    </lineage>
</organism>
<evidence type="ECO:0000313" key="1">
    <source>
        <dbReference type="EMBL" id="OOK24849.1"/>
    </source>
</evidence>
<proteinExistence type="predicted"/>
<evidence type="ECO:0000313" key="2">
    <source>
        <dbReference type="Proteomes" id="UP000188855"/>
    </source>
</evidence>
<dbReference type="EMBL" id="MPAF01000056">
    <property type="protein sequence ID" value="OOK24849.1"/>
    <property type="molecule type" value="Genomic_DNA"/>
</dbReference>
<gene>
    <name evidence="1" type="ORF">BMT91_22080</name>
</gene>
<sequence>MNNNITKCQVMICLQQAPMNQLPDRDIVKILSNTILDSVIVQVLRQLFNDAHRAPFQFSGDLPNSAGIVDHVVKNLFVYLAPGFSEVLRELKLM</sequence>
<dbReference type="Proteomes" id="UP000188855">
    <property type="component" value="Unassembled WGS sequence"/>
</dbReference>
<dbReference type="AlphaFoldDB" id="A0AAX0K988"/>
<protein>
    <submittedName>
        <fullName evidence="1">Uncharacterized protein</fullName>
    </submittedName>
</protein>
<name>A0AAX0K988_ECOLX</name>